<dbReference type="NCBIfam" id="NF041538">
    <property type="entry name" value="PEP_EDSA_1"/>
    <property type="match status" value="1"/>
</dbReference>
<keyword evidence="3" id="KW-1185">Reference proteome</keyword>
<sequence>MKIQSSLLALGASIVFSNVLFTSEAKALVYGSSIFTIENFFLVSDAPGNPTKSTGINILSESRNGEMVVGLNGIQTGSTDTTSVPAATLNLAPICLGTSCPGAADESTVAFTTGTLSRSDMSVSGSIFGSGGQGFTRSDAYADTANNTGNANATIANNVLATLSFTLSESDTLAFKTDASGFLKAFVDPIHFGTGSNANASMSFSIDVTNNVGANILKWSPGELNRGVSAFANAGFNSVGGAFTETNLFSPFVNLSAGTYNVTIQQKSTAREEAKVEVPEPGLLALMAIGLLGFAGSARRFS</sequence>
<dbReference type="NCBIfam" id="TIGR02595">
    <property type="entry name" value="PEP_CTERM"/>
    <property type="match status" value="1"/>
</dbReference>
<reference evidence="2 3" key="1">
    <citation type="submission" date="2016-10" db="EMBL/GenBank/DDBJ databases">
        <authorList>
            <person name="de Groot N.N."/>
        </authorList>
    </citation>
    <scope>NUCLEOTIDE SEQUENCE [LARGE SCALE GENOMIC DNA]</scope>
    <source>
        <strain evidence="2">1</strain>
    </source>
</reference>
<evidence type="ECO:0000259" key="1">
    <source>
        <dbReference type="Pfam" id="PF07589"/>
    </source>
</evidence>
<dbReference type="RefSeq" id="WP_090286396.1">
    <property type="nucleotide sequence ID" value="NZ_FMWO01000049.1"/>
</dbReference>
<accession>A0A1G5SF16</accession>
<dbReference type="InterPro" id="IPR048213">
    <property type="entry name" value="EDSA_1-like"/>
</dbReference>
<name>A0A1G5SF16_9PROT</name>
<dbReference type="Pfam" id="PF07589">
    <property type="entry name" value="PEP-CTERM"/>
    <property type="match status" value="1"/>
</dbReference>
<evidence type="ECO:0000313" key="3">
    <source>
        <dbReference type="Proteomes" id="UP000198729"/>
    </source>
</evidence>
<organism evidence="2 3">
    <name type="scientific">Nitrosomonas mobilis</name>
    <dbReference type="NCBI Taxonomy" id="51642"/>
    <lineage>
        <taxon>Bacteria</taxon>
        <taxon>Pseudomonadati</taxon>
        <taxon>Pseudomonadota</taxon>
        <taxon>Betaproteobacteria</taxon>
        <taxon>Nitrosomonadales</taxon>
        <taxon>Nitrosomonadaceae</taxon>
        <taxon>Nitrosomonas</taxon>
    </lineage>
</organism>
<dbReference type="OrthoDB" id="8749799at2"/>
<feature type="domain" description="Ice-binding protein C-terminal" evidence="1">
    <location>
        <begin position="278"/>
        <end position="300"/>
    </location>
</feature>
<dbReference type="Proteomes" id="UP000198729">
    <property type="component" value="Unassembled WGS sequence"/>
</dbReference>
<protein>
    <submittedName>
        <fullName evidence="2">Putative PEP motif anchor-like protein</fullName>
    </submittedName>
</protein>
<dbReference type="AlphaFoldDB" id="A0A1G5SF16"/>
<proteinExistence type="predicted"/>
<dbReference type="EMBL" id="FMWO01000049">
    <property type="protein sequence ID" value="SCZ85794.1"/>
    <property type="molecule type" value="Genomic_DNA"/>
</dbReference>
<dbReference type="STRING" id="51642.NSMM_410029"/>
<gene>
    <name evidence="2" type="ORF">NSMM_410029</name>
</gene>
<evidence type="ECO:0000313" key="2">
    <source>
        <dbReference type="EMBL" id="SCZ85794.1"/>
    </source>
</evidence>
<dbReference type="InterPro" id="IPR013424">
    <property type="entry name" value="Ice-binding_C"/>
</dbReference>